<reference evidence="1 2" key="1">
    <citation type="submission" date="2016-07" db="EMBL/GenBank/DDBJ databases">
        <title>Draft genome sequence of Prauserella muralis DSM 45305, isolated from a mould-covered wall in an indoor environment.</title>
        <authorList>
            <person name="Ruckert C."/>
            <person name="Albersmeier A."/>
            <person name="Jiang C.-L."/>
            <person name="Jiang Y."/>
            <person name="Kalinowski J."/>
            <person name="Schneider O."/>
            <person name="Winkler A."/>
            <person name="Zotchev S.B."/>
        </authorList>
    </citation>
    <scope>NUCLEOTIDE SEQUENCE [LARGE SCALE GENOMIC DNA]</scope>
    <source>
        <strain evidence="1 2">DSM 45305</strain>
    </source>
</reference>
<accession>A0A2V4AMK6</accession>
<sequence length="260" mass="28952">MNPAEPTARQRIAAALLRGGPDSMITGLWAVRQYGLRRTPEPDDVHVLVPAEREVTSAGFALIERTTRLPKPQRRDGIPVAPVHRALLDAARRIRDFDTIRAMLAEAVQRGRCQPETLARELEFGSQRGSALPRRALGELFAGARSVAEGDAWRLWRRAGLPDCEWNVPVYDDSGAYIATPDAWCDEVALAWEIDSKEFHFELADYADTLSRNARYAAAGIIVLPTLPARLRTEPEAVVRELRAAYQAACNRPRPPVRRG</sequence>
<dbReference type="EMBL" id="MASW01000006">
    <property type="protein sequence ID" value="PXY21447.1"/>
    <property type="molecule type" value="Genomic_DNA"/>
</dbReference>
<protein>
    <submittedName>
        <fullName evidence="1">Uncharacterized protein</fullName>
    </submittedName>
</protein>
<comment type="caution">
    <text evidence="1">The sequence shown here is derived from an EMBL/GenBank/DDBJ whole genome shotgun (WGS) entry which is preliminary data.</text>
</comment>
<keyword evidence="2" id="KW-1185">Reference proteome</keyword>
<name>A0A2V4AMK6_9PSEU</name>
<evidence type="ECO:0000313" key="1">
    <source>
        <dbReference type="EMBL" id="PXY21447.1"/>
    </source>
</evidence>
<dbReference type="Proteomes" id="UP000249915">
    <property type="component" value="Unassembled WGS sequence"/>
</dbReference>
<gene>
    <name evidence="1" type="ORF">BAY60_27275</name>
</gene>
<dbReference type="OrthoDB" id="4870610at2"/>
<evidence type="ECO:0000313" key="2">
    <source>
        <dbReference type="Proteomes" id="UP000249915"/>
    </source>
</evidence>
<proteinExistence type="predicted"/>
<dbReference type="AlphaFoldDB" id="A0A2V4AMK6"/>
<organism evidence="1 2">
    <name type="scientific">Prauserella muralis</name>
    <dbReference type="NCBI Taxonomy" id="588067"/>
    <lineage>
        <taxon>Bacteria</taxon>
        <taxon>Bacillati</taxon>
        <taxon>Actinomycetota</taxon>
        <taxon>Actinomycetes</taxon>
        <taxon>Pseudonocardiales</taxon>
        <taxon>Pseudonocardiaceae</taxon>
        <taxon>Prauserella</taxon>
    </lineage>
</organism>